<evidence type="ECO:0000313" key="6">
    <source>
        <dbReference type="Proteomes" id="UP000487221"/>
    </source>
</evidence>
<organism evidence="5 6">
    <name type="scientific">Bacteroides uniformis</name>
    <dbReference type="NCBI Taxonomy" id="820"/>
    <lineage>
        <taxon>Bacteria</taxon>
        <taxon>Pseudomonadati</taxon>
        <taxon>Bacteroidota</taxon>
        <taxon>Bacteroidia</taxon>
        <taxon>Bacteroidales</taxon>
        <taxon>Bacteroidaceae</taxon>
        <taxon>Bacteroides</taxon>
    </lineage>
</organism>
<dbReference type="PANTHER" id="PTHR43179:SF12">
    <property type="entry name" value="GALACTOFURANOSYLTRANSFERASE GLFT2"/>
    <property type="match status" value="1"/>
</dbReference>
<reference evidence="5 6" key="1">
    <citation type="journal article" date="2019" name="Nat. Med.">
        <title>A library of human gut bacterial isolates paired with longitudinal multiomics data enables mechanistic microbiome research.</title>
        <authorList>
            <person name="Poyet M."/>
            <person name="Groussin M."/>
            <person name="Gibbons S.M."/>
            <person name="Avila-Pacheco J."/>
            <person name="Jiang X."/>
            <person name="Kearney S.M."/>
            <person name="Perrotta A.R."/>
            <person name="Berdy B."/>
            <person name="Zhao S."/>
            <person name="Lieberman T.D."/>
            <person name="Swanson P.K."/>
            <person name="Smith M."/>
            <person name="Roesemann S."/>
            <person name="Alexander J.E."/>
            <person name="Rich S.A."/>
            <person name="Livny J."/>
            <person name="Vlamakis H."/>
            <person name="Clish C."/>
            <person name="Bullock K."/>
            <person name="Deik A."/>
            <person name="Scott J."/>
            <person name="Pierce K.A."/>
            <person name="Xavier R.J."/>
            <person name="Alm E.J."/>
        </authorList>
    </citation>
    <scope>NUCLEOTIDE SEQUENCE [LARGE SCALE GENOMIC DNA]</scope>
    <source>
        <strain evidence="5 6">BIOML-A19</strain>
    </source>
</reference>
<comment type="caution">
    <text evidence="5">The sequence shown here is derived from an EMBL/GenBank/DDBJ whole genome shotgun (WGS) entry which is preliminary data.</text>
</comment>
<dbReference type="InterPro" id="IPR029044">
    <property type="entry name" value="Nucleotide-diphossugar_trans"/>
</dbReference>
<feature type="domain" description="Glycosyltransferase 2-like" evidence="4">
    <location>
        <begin position="6"/>
        <end position="127"/>
    </location>
</feature>
<dbReference type="Proteomes" id="UP000487221">
    <property type="component" value="Unassembled WGS sequence"/>
</dbReference>
<dbReference type="RefSeq" id="WP_151874989.1">
    <property type="nucleotide sequence ID" value="NZ_WCTY01000002.1"/>
</dbReference>
<dbReference type="InterPro" id="IPR001173">
    <property type="entry name" value="Glyco_trans_2-like"/>
</dbReference>
<proteinExistence type="inferred from homology"/>
<evidence type="ECO:0000313" key="5">
    <source>
        <dbReference type="EMBL" id="KAB4187911.1"/>
    </source>
</evidence>
<protein>
    <submittedName>
        <fullName evidence="5">Glycosyltransferase</fullName>
    </submittedName>
</protein>
<comment type="similarity">
    <text evidence="1">Belongs to the glycosyltransferase 2 family.</text>
</comment>
<gene>
    <name evidence="5" type="ORF">GAQ44_01165</name>
</gene>
<dbReference type="SUPFAM" id="SSF53448">
    <property type="entry name" value="Nucleotide-diphospho-sugar transferases"/>
    <property type="match status" value="1"/>
</dbReference>
<evidence type="ECO:0000256" key="1">
    <source>
        <dbReference type="ARBA" id="ARBA00006739"/>
    </source>
</evidence>
<dbReference type="PANTHER" id="PTHR43179">
    <property type="entry name" value="RHAMNOSYLTRANSFERASE WBBL"/>
    <property type="match status" value="1"/>
</dbReference>
<dbReference type="GO" id="GO:0016757">
    <property type="term" value="F:glycosyltransferase activity"/>
    <property type="evidence" value="ECO:0007669"/>
    <property type="project" value="UniProtKB-KW"/>
</dbReference>
<keyword evidence="3 5" id="KW-0808">Transferase</keyword>
<name>A0A7J5HE87_BACUN</name>
<accession>A0A7J5HE87</accession>
<dbReference type="Gene3D" id="3.90.550.10">
    <property type="entry name" value="Spore Coat Polysaccharide Biosynthesis Protein SpsA, Chain A"/>
    <property type="match status" value="1"/>
</dbReference>
<dbReference type="EMBL" id="WCTY01000002">
    <property type="protein sequence ID" value="KAB4187911.1"/>
    <property type="molecule type" value="Genomic_DNA"/>
</dbReference>
<sequence>MINLDIVIVTFNRLDKLRKTLQHYSDQTVHFRNLIIVNNCSTDGTGLFLAEWTDKNKNNAKFTPILINATENLGGSGGFYLGEKKAMSLKPDWIFVADDDAYPDSDMVEKFYEFVSNYDMSGFSAVCAAVLNSDRSICCHHRLSILIEKGYHFVLKEPTLEDYTKPIFDIDVLSYVGSFMKVDVLKNVGLVNKDYFIYADDGEHSMRLRKKGRIACVPSIKILHDSGQETAWKEQSFFTWRDYYASRNYIHMLIKHYKLCAIDKIINDIRRAKHTKGPISRKMLLDAIKDALFGHLGKHPIYSPGWQINKSL</sequence>
<keyword evidence="2" id="KW-0328">Glycosyltransferase</keyword>
<dbReference type="AlphaFoldDB" id="A0A7J5HE87"/>
<evidence type="ECO:0000256" key="2">
    <source>
        <dbReference type="ARBA" id="ARBA00022676"/>
    </source>
</evidence>
<dbReference type="Pfam" id="PF00535">
    <property type="entry name" value="Glycos_transf_2"/>
    <property type="match status" value="1"/>
</dbReference>
<evidence type="ECO:0000259" key="4">
    <source>
        <dbReference type="Pfam" id="PF00535"/>
    </source>
</evidence>
<evidence type="ECO:0000256" key="3">
    <source>
        <dbReference type="ARBA" id="ARBA00022679"/>
    </source>
</evidence>